<accession>A0A4R8XWS6</accession>
<dbReference type="EMBL" id="SOGN01000013">
    <property type="protein sequence ID" value="TFC83513.1"/>
    <property type="molecule type" value="Genomic_DNA"/>
</dbReference>
<comment type="similarity">
    <text evidence="1">Belongs to the DprA/Smf family.</text>
</comment>
<keyword evidence="4" id="KW-1185">Reference proteome</keyword>
<dbReference type="AlphaFoldDB" id="A0A4R8XWS6"/>
<dbReference type="Gene3D" id="3.40.50.450">
    <property type="match status" value="1"/>
</dbReference>
<gene>
    <name evidence="3" type="ORF">E3T23_01955</name>
</gene>
<proteinExistence type="inferred from homology"/>
<evidence type="ECO:0000259" key="2">
    <source>
        <dbReference type="Pfam" id="PF02481"/>
    </source>
</evidence>
<sequence>MNTTTAHTAAMTATLTELSQEHGFSVERLVRILWTIVCEPGDATAGSLIADQGAVAALDLVLGGTCEDVDVVVLRERVLPRLESAEFRQVLATIIEDGHTVLIPSDDGWPAGLRDLGSRAPFALYVAGDPGLLTRAAPRILVEGARAATGYGEHVAMEITAGLVARGHIIVGTGSYGIAGIAHRAALAAGGHTVVVSASGLGRPFPAGHGDLLTRITERGAIVTELPPHRAPTKWTFIQRGRLAAALTDAVLIVEAGFRSGNLNVAGHATALGRPLGAVTGPITSPTSAGCSRLIRDHGATLISTTDEAAALTTP</sequence>
<dbReference type="GO" id="GO:0009294">
    <property type="term" value="P:DNA-mediated transformation"/>
    <property type="evidence" value="ECO:0007669"/>
    <property type="project" value="InterPro"/>
</dbReference>
<protein>
    <submittedName>
        <fullName evidence="3">DNA-processing protein DprA</fullName>
    </submittedName>
</protein>
<evidence type="ECO:0000313" key="4">
    <source>
        <dbReference type="Proteomes" id="UP000298433"/>
    </source>
</evidence>
<dbReference type="InterPro" id="IPR057666">
    <property type="entry name" value="DrpA_SLOG"/>
</dbReference>
<dbReference type="Proteomes" id="UP000298433">
    <property type="component" value="Unassembled WGS sequence"/>
</dbReference>
<organism evidence="3 4">
    <name type="scientific">Cryobacterium cheniae</name>
    <dbReference type="NCBI Taxonomy" id="1259262"/>
    <lineage>
        <taxon>Bacteria</taxon>
        <taxon>Bacillati</taxon>
        <taxon>Actinomycetota</taxon>
        <taxon>Actinomycetes</taxon>
        <taxon>Micrococcales</taxon>
        <taxon>Microbacteriaceae</taxon>
        <taxon>Cryobacterium</taxon>
    </lineage>
</organism>
<dbReference type="PANTHER" id="PTHR43022:SF1">
    <property type="entry name" value="PROTEIN SMF"/>
    <property type="match status" value="1"/>
</dbReference>
<reference evidence="3 4" key="1">
    <citation type="submission" date="2019-03" db="EMBL/GenBank/DDBJ databases">
        <title>Genomics of glacier-inhabiting Cryobacterium strains.</title>
        <authorList>
            <person name="Liu Q."/>
            <person name="Xin Y.-H."/>
        </authorList>
    </citation>
    <scope>NUCLEOTIDE SEQUENCE [LARGE SCALE GENOMIC DNA]</scope>
    <source>
        <strain evidence="3 4">TMT2-48-2</strain>
    </source>
</reference>
<dbReference type="RefSeq" id="WP_134368733.1">
    <property type="nucleotide sequence ID" value="NZ_SOGN01000013.1"/>
</dbReference>
<comment type="caution">
    <text evidence="3">The sequence shown here is derived from an EMBL/GenBank/DDBJ whole genome shotgun (WGS) entry which is preliminary data.</text>
</comment>
<evidence type="ECO:0000256" key="1">
    <source>
        <dbReference type="ARBA" id="ARBA00006525"/>
    </source>
</evidence>
<dbReference type="OrthoDB" id="9785707at2"/>
<dbReference type="SUPFAM" id="SSF102405">
    <property type="entry name" value="MCP/YpsA-like"/>
    <property type="match status" value="1"/>
</dbReference>
<feature type="domain" description="Smf/DprA SLOG" evidence="2">
    <location>
        <begin position="101"/>
        <end position="309"/>
    </location>
</feature>
<dbReference type="PANTHER" id="PTHR43022">
    <property type="entry name" value="PROTEIN SMF"/>
    <property type="match status" value="1"/>
</dbReference>
<dbReference type="InterPro" id="IPR003488">
    <property type="entry name" value="DprA"/>
</dbReference>
<evidence type="ECO:0000313" key="3">
    <source>
        <dbReference type="EMBL" id="TFC83513.1"/>
    </source>
</evidence>
<dbReference type="Pfam" id="PF02481">
    <property type="entry name" value="DNA_processg_A"/>
    <property type="match status" value="1"/>
</dbReference>
<name>A0A4R8XWS6_9MICO</name>